<dbReference type="Pfam" id="PF04158">
    <property type="entry name" value="Sof1"/>
    <property type="match status" value="1"/>
</dbReference>
<accession>A0A699WAL7</accession>
<feature type="compositionally biased region" description="Basic and acidic residues" evidence="1">
    <location>
        <begin position="1"/>
        <end position="14"/>
    </location>
</feature>
<organism evidence="3">
    <name type="scientific">Tanacetum cinerariifolium</name>
    <name type="common">Dalmatian daisy</name>
    <name type="synonym">Chrysanthemum cinerariifolium</name>
    <dbReference type="NCBI Taxonomy" id="118510"/>
    <lineage>
        <taxon>Eukaryota</taxon>
        <taxon>Viridiplantae</taxon>
        <taxon>Streptophyta</taxon>
        <taxon>Embryophyta</taxon>
        <taxon>Tracheophyta</taxon>
        <taxon>Spermatophyta</taxon>
        <taxon>Magnoliopsida</taxon>
        <taxon>eudicotyledons</taxon>
        <taxon>Gunneridae</taxon>
        <taxon>Pentapetalae</taxon>
        <taxon>asterids</taxon>
        <taxon>campanulids</taxon>
        <taxon>Asterales</taxon>
        <taxon>Asteraceae</taxon>
        <taxon>Asteroideae</taxon>
        <taxon>Anthemideae</taxon>
        <taxon>Anthemidinae</taxon>
        <taxon>Tanacetum</taxon>
    </lineage>
</organism>
<reference evidence="3" key="1">
    <citation type="journal article" date="2019" name="Sci. Rep.">
        <title>Draft genome of Tanacetum cinerariifolium, the natural source of mosquito coil.</title>
        <authorList>
            <person name="Yamashiro T."/>
            <person name="Shiraishi A."/>
            <person name="Satake H."/>
            <person name="Nakayama K."/>
        </authorList>
    </citation>
    <scope>NUCLEOTIDE SEQUENCE</scope>
</reference>
<name>A0A699WAL7_TANCI</name>
<feature type="region of interest" description="Disordered" evidence="1">
    <location>
        <begin position="1"/>
        <end position="37"/>
    </location>
</feature>
<gene>
    <name evidence="3" type="ORF">Tci_913363</name>
</gene>
<dbReference type="EMBL" id="BKCJ011551320">
    <property type="protein sequence ID" value="GFD41394.1"/>
    <property type="molecule type" value="Genomic_DNA"/>
</dbReference>
<feature type="non-terminal residue" evidence="3">
    <location>
        <position position="1"/>
    </location>
</feature>
<protein>
    <recommendedName>
        <fullName evidence="2">Sof1-like protein domain-containing protein</fullName>
    </recommendedName>
</protein>
<dbReference type="InterPro" id="IPR007287">
    <property type="entry name" value="Sof1"/>
</dbReference>
<evidence type="ECO:0000313" key="3">
    <source>
        <dbReference type="EMBL" id="GFD41394.1"/>
    </source>
</evidence>
<feature type="domain" description="Sof1-like protein" evidence="2">
    <location>
        <begin position="1"/>
        <end position="32"/>
    </location>
</feature>
<feature type="compositionally biased region" description="Basic residues" evidence="1">
    <location>
        <begin position="15"/>
        <end position="25"/>
    </location>
</feature>
<comment type="caution">
    <text evidence="3">The sequence shown here is derived from an EMBL/GenBank/DDBJ whole genome shotgun (WGS) entry which is preliminary data.</text>
</comment>
<sequence length="37" mass="4561">EELKAIKRKEENERRHTKKGKVRRKAEREKMVLAKEQ</sequence>
<proteinExistence type="predicted"/>
<evidence type="ECO:0000256" key="1">
    <source>
        <dbReference type="SAM" id="MobiDB-lite"/>
    </source>
</evidence>
<feature type="compositionally biased region" description="Basic and acidic residues" evidence="1">
    <location>
        <begin position="26"/>
        <end position="37"/>
    </location>
</feature>
<dbReference type="AlphaFoldDB" id="A0A699WAL7"/>
<evidence type="ECO:0000259" key="2">
    <source>
        <dbReference type="Pfam" id="PF04158"/>
    </source>
</evidence>